<dbReference type="NCBIfam" id="NF003458">
    <property type="entry name" value="PRK05070.1"/>
    <property type="match status" value="1"/>
</dbReference>
<dbReference type="Gene3D" id="3.40.600.10">
    <property type="entry name" value="DNA mismatch repair MutH/Restriction endonuclease, type II"/>
    <property type="match status" value="1"/>
</dbReference>
<comment type="similarity">
    <text evidence="7">Belongs to the MutH family.</text>
</comment>
<dbReference type="InterPro" id="IPR037057">
    <property type="entry name" value="DNA_rep_MutH/T2_RE_sf"/>
</dbReference>
<keyword evidence="3 7" id="KW-0255">Endonuclease</keyword>
<evidence type="ECO:0000259" key="8">
    <source>
        <dbReference type="SMART" id="SM00927"/>
    </source>
</evidence>
<feature type="domain" description="DNA mismatch repair MutH/Type II restriction enzyme Sau3AI" evidence="8">
    <location>
        <begin position="65"/>
        <end position="163"/>
    </location>
</feature>
<keyword evidence="4 7" id="KW-0227">DNA damage</keyword>
<dbReference type="GO" id="GO:0006298">
    <property type="term" value="P:mismatch repair"/>
    <property type="evidence" value="ECO:0007669"/>
    <property type="project" value="UniProtKB-UniRule"/>
</dbReference>
<dbReference type="GO" id="GO:0005737">
    <property type="term" value="C:cytoplasm"/>
    <property type="evidence" value="ECO:0007669"/>
    <property type="project" value="UniProtKB-SubCell"/>
</dbReference>
<dbReference type="InterPro" id="IPR011335">
    <property type="entry name" value="Restrct_endonuc-II-like"/>
</dbReference>
<evidence type="ECO:0000256" key="6">
    <source>
        <dbReference type="ARBA" id="ARBA00023204"/>
    </source>
</evidence>
<keyword evidence="10" id="KW-1185">Reference proteome</keyword>
<dbReference type="AlphaFoldDB" id="A0A1M5ZG22"/>
<name>A0A1M5ZG22_9GAMM</name>
<dbReference type="GO" id="GO:0016787">
    <property type="term" value="F:hydrolase activity"/>
    <property type="evidence" value="ECO:0007669"/>
    <property type="project" value="UniProtKB-KW"/>
</dbReference>
<dbReference type="GO" id="GO:0004519">
    <property type="term" value="F:endonuclease activity"/>
    <property type="evidence" value="ECO:0007669"/>
    <property type="project" value="UniProtKB-UniRule"/>
</dbReference>
<reference evidence="9 10" key="1">
    <citation type="submission" date="2016-11" db="EMBL/GenBank/DDBJ databases">
        <authorList>
            <person name="Jaros S."/>
            <person name="Januszkiewicz K."/>
            <person name="Wedrychowicz H."/>
        </authorList>
    </citation>
    <scope>NUCLEOTIDE SEQUENCE [LARGE SCALE GENOMIC DNA]</scope>
    <source>
        <strain evidence="9 10">DSM 16917</strain>
    </source>
</reference>
<evidence type="ECO:0000256" key="2">
    <source>
        <dbReference type="ARBA" id="ARBA00022722"/>
    </source>
</evidence>
<dbReference type="Pfam" id="PF02976">
    <property type="entry name" value="MutH"/>
    <property type="match status" value="1"/>
</dbReference>
<evidence type="ECO:0000256" key="3">
    <source>
        <dbReference type="ARBA" id="ARBA00022759"/>
    </source>
</evidence>
<dbReference type="GO" id="GO:0003677">
    <property type="term" value="F:DNA binding"/>
    <property type="evidence" value="ECO:0007669"/>
    <property type="project" value="InterPro"/>
</dbReference>
<sequence length="233" mass="26016">MPPDAAPYNGAMQIPPPISQAQLLERANTVAGWQLGELAQTLGVETPTHLRAHKGWIGQLLELWLGASAGSRPEPDFPQLGIELKTIPVDSQGRPLESTYICVAPLTGLRGLRWQDSVVCHKLSHVLWIPIQGDRQILPAERIIGMPLLWQPDPQQQASLRRDWEELTEQIALGQVEQIRAHQGEVLQLRPKAANRQALTEAIGPDGGRIQTLPRGFYLRSRFTGELLRRHFL</sequence>
<comment type="function">
    <text evidence="7">Sequence-specific endonuclease that cleaves unmethylated GATC sequences. It is involved in DNA mismatch repair.</text>
</comment>
<dbReference type="SMART" id="SM00927">
    <property type="entry name" value="MutH"/>
    <property type="match status" value="1"/>
</dbReference>
<dbReference type="EMBL" id="FQXG01000011">
    <property type="protein sequence ID" value="SHI23206.1"/>
    <property type="molecule type" value="Genomic_DNA"/>
</dbReference>
<accession>A0A1M5ZG22</accession>
<dbReference type="Proteomes" id="UP000184268">
    <property type="component" value="Unassembled WGS sequence"/>
</dbReference>
<dbReference type="SUPFAM" id="SSF52980">
    <property type="entry name" value="Restriction endonuclease-like"/>
    <property type="match status" value="1"/>
</dbReference>
<evidence type="ECO:0000256" key="1">
    <source>
        <dbReference type="ARBA" id="ARBA00022490"/>
    </source>
</evidence>
<keyword evidence="2 7" id="KW-0540">Nuclease</keyword>
<evidence type="ECO:0000256" key="7">
    <source>
        <dbReference type="HAMAP-Rule" id="MF_00759"/>
    </source>
</evidence>
<dbReference type="NCBIfam" id="TIGR02248">
    <property type="entry name" value="mutH_TIGR"/>
    <property type="match status" value="1"/>
</dbReference>
<dbReference type="CDD" id="cd00583">
    <property type="entry name" value="MutH-like"/>
    <property type="match status" value="1"/>
</dbReference>
<evidence type="ECO:0000313" key="10">
    <source>
        <dbReference type="Proteomes" id="UP000184268"/>
    </source>
</evidence>
<evidence type="ECO:0000256" key="4">
    <source>
        <dbReference type="ARBA" id="ARBA00022763"/>
    </source>
</evidence>
<dbReference type="HAMAP" id="MF_00759">
    <property type="entry name" value="MutH"/>
    <property type="match status" value="1"/>
</dbReference>
<keyword evidence="1 7" id="KW-0963">Cytoplasm</keyword>
<gene>
    <name evidence="7" type="primary">mutH</name>
    <name evidence="9" type="ORF">SAMN02745129_0270</name>
</gene>
<organism evidence="9 10">
    <name type="scientific">Ferrimonas marina</name>
    <dbReference type="NCBI Taxonomy" id="299255"/>
    <lineage>
        <taxon>Bacteria</taxon>
        <taxon>Pseudomonadati</taxon>
        <taxon>Pseudomonadota</taxon>
        <taxon>Gammaproteobacteria</taxon>
        <taxon>Alteromonadales</taxon>
        <taxon>Ferrimonadaceae</taxon>
        <taxon>Ferrimonas</taxon>
    </lineage>
</organism>
<proteinExistence type="inferred from homology"/>
<protein>
    <recommendedName>
        <fullName evidence="7">DNA mismatch repair protein MutH</fullName>
    </recommendedName>
    <alternativeName>
        <fullName evidence="7">Methyl-directed mismatch repair protein</fullName>
    </alternativeName>
</protein>
<dbReference type="GO" id="GO:0006304">
    <property type="term" value="P:DNA modification"/>
    <property type="evidence" value="ECO:0007669"/>
    <property type="project" value="InterPro"/>
</dbReference>
<keyword evidence="5 7" id="KW-0378">Hydrolase</keyword>
<evidence type="ECO:0000256" key="5">
    <source>
        <dbReference type="ARBA" id="ARBA00022801"/>
    </source>
</evidence>
<keyword evidence="6 7" id="KW-0234">DNA repair</keyword>
<comment type="subcellular location">
    <subcellularLocation>
        <location evidence="7">Cytoplasm</location>
    </subcellularLocation>
</comment>
<dbReference type="STRING" id="299255.SAMN02745129_0270"/>
<evidence type="ECO:0000313" key="9">
    <source>
        <dbReference type="EMBL" id="SHI23206.1"/>
    </source>
</evidence>
<dbReference type="InterPro" id="IPR011337">
    <property type="entry name" value="DNA_rep_MutH/RE_typeII_Sau3AI"/>
</dbReference>
<dbReference type="InterPro" id="IPR004230">
    <property type="entry name" value="DNA_mismatch_repair_MutH"/>
</dbReference>